<dbReference type="PANTHER" id="PTHR48081">
    <property type="entry name" value="AB HYDROLASE SUPERFAMILY PROTEIN C4A8.06C"/>
    <property type="match status" value="1"/>
</dbReference>
<dbReference type="RefSeq" id="WP_086347835.1">
    <property type="nucleotide sequence ID" value="NZ_CP147247.1"/>
</dbReference>
<dbReference type="EMBL" id="CP147247">
    <property type="protein sequence ID" value="WYJ88970.1"/>
    <property type="molecule type" value="Genomic_DNA"/>
</dbReference>
<reference evidence="4" key="3">
    <citation type="submission" date="2024-03" db="EMBL/GenBank/DDBJ databases">
        <title>The Genome Sequence of Enterococcus sp. DIV0242b.</title>
        <authorList>
            <consortium name="The Broad Institute Genomics Platform"/>
            <consortium name="The Broad Institute Microbial Omics Core"/>
            <consortium name="The Broad Institute Genomic Center for Infectious Diseases"/>
            <person name="Earl A."/>
            <person name="Manson A."/>
            <person name="Gilmore M."/>
            <person name="Schwartman J."/>
            <person name="Shea T."/>
            <person name="Abouelleil A."/>
            <person name="Cao P."/>
            <person name="Chapman S."/>
            <person name="Cusick C."/>
            <person name="Young S."/>
            <person name="Neafsey D."/>
            <person name="Nusbaum C."/>
            <person name="Birren B."/>
        </authorList>
    </citation>
    <scope>NUCLEOTIDE SEQUENCE</scope>
    <source>
        <strain evidence="4">9E7_DIV0242</strain>
    </source>
</reference>
<proteinExistence type="predicted"/>
<feature type="domain" description="BD-FAE-like" evidence="2">
    <location>
        <begin position="46"/>
        <end position="248"/>
    </location>
</feature>
<evidence type="ECO:0000313" key="3">
    <source>
        <dbReference type="EMBL" id="OTP18907.1"/>
    </source>
</evidence>
<dbReference type="InterPro" id="IPR050300">
    <property type="entry name" value="GDXG_lipolytic_enzyme"/>
</dbReference>
<dbReference type="Proteomes" id="UP000195141">
    <property type="component" value="Chromosome"/>
</dbReference>
<dbReference type="AlphaFoldDB" id="A0A242KCW9"/>
<dbReference type="OrthoDB" id="9815425at2"/>
<organism evidence="3">
    <name type="scientific">Candidatus Enterococcus clewellii</name>
    <dbReference type="NCBI Taxonomy" id="1834193"/>
    <lineage>
        <taxon>Bacteria</taxon>
        <taxon>Bacillati</taxon>
        <taxon>Bacillota</taxon>
        <taxon>Bacilli</taxon>
        <taxon>Lactobacillales</taxon>
        <taxon>Enterococcaceae</taxon>
        <taxon>Enterococcus</taxon>
    </lineage>
</organism>
<dbReference type="EMBL" id="NGMM01000001">
    <property type="protein sequence ID" value="OTP18907.1"/>
    <property type="molecule type" value="Genomic_DNA"/>
</dbReference>
<evidence type="ECO:0000313" key="5">
    <source>
        <dbReference type="Proteomes" id="UP000195141"/>
    </source>
</evidence>
<reference evidence="4" key="2">
    <citation type="submission" date="2017-05" db="EMBL/GenBank/DDBJ databases">
        <authorList>
            <consortium name="The Broad Institute Genomics Platform"/>
            <consortium name="The Broad Institute Genomic Center for Infectious Diseases"/>
            <person name="Earl A."/>
            <person name="Manson A."/>
            <person name="Schwartman J."/>
            <person name="Gilmore M."/>
            <person name="Abouelleil A."/>
            <person name="Cao P."/>
            <person name="Chapman S."/>
            <person name="Cusick C."/>
            <person name="Shea T."/>
            <person name="Young S."/>
            <person name="Neafsey D."/>
            <person name="Nusbaum C."/>
            <person name="Birren B."/>
        </authorList>
    </citation>
    <scope>NUCLEOTIDE SEQUENCE</scope>
    <source>
        <strain evidence="4">9E7_DIV0242</strain>
    </source>
</reference>
<dbReference type="Pfam" id="PF20434">
    <property type="entry name" value="BD-FAE"/>
    <property type="match status" value="1"/>
</dbReference>
<dbReference type="Gene3D" id="3.40.50.1820">
    <property type="entry name" value="alpha/beta hydrolase"/>
    <property type="match status" value="1"/>
</dbReference>
<protein>
    <recommendedName>
        <fullName evidence="2">BD-FAE-like domain-containing protein</fullName>
    </recommendedName>
</protein>
<evidence type="ECO:0000313" key="4">
    <source>
        <dbReference type="EMBL" id="WYJ88970.1"/>
    </source>
</evidence>
<dbReference type="GO" id="GO:0016787">
    <property type="term" value="F:hydrolase activity"/>
    <property type="evidence" value="ECO:0007669"/>
    <property type="project" value="UniProtKB-KW"/>
</dbReference>
<keyword evidence="5" id="KW-1185">Reference proteome</keyword>
<reference evidence="3" key="1">
    <citation type="submission" date="2017-05" db="EMBL/GenBank/DDBJ databases">
        <title>The Genome Sequence of Enterococcus sp. 9E7_DIV0242.</title>
        <authorList>
            <consortium name="The Broad Institute Genomics Platform"/>
            <consortium name="The Broad Institute Genomic Center for Infectious Diseases"/>
            <person name="Earl A."/>
            <person name="Manson A."/>
            <person name="Schwartman J."/>
            <person name="Gilmore M."/>
            <person name="Abouelleil A."/>
            <person name="Cao P."/>
            <person name="Chapman S."/>
            <person name="Cusick C."/>
            <person name="Shea T."/>
            <person name="Young S."/>
            <person name="Neafsey D."/>
            <person name="Nusbaum C."/>
            <person name="Birren B."/>
        </authorList>
    </citation>
    <scope>NUCLEOTIDE SEQUENCE [LARGE SCALE GENOMIC DNA]</scope>
    <source>
        <strain evidence="3">9E7_DIV0242</strain>
    </source>
</reference>
<dbReference type="InterPro" id="IPR029058">
    <property type="entry name" value="AB_hydrolase_fold"/>
</dbReference>
<keyword evidence="1" id="KW-0378">Hydrolase</keyword>
<name>A0A242KCW9_9ENTE</name>
<gene>
    <name evidence="4" type="ORF">A5888_000689</name>
    <name evidence="3" type="ORF">A5888_000721</name>
</gene>
<dbReference type="InterPro" id="IPR049492">
    <property type="entry name" value="BD-FAE-like_dom"/>
</dbReference>
<accession>A0A242KCW9</accession>
<sequence>MRSLLDTNFVPEWVSIIDKKVIPQIDWIKNKQLDICYGDHELQKFDVYLPEGEGPFPVVVLVHGGGFAYCDKRDWHLYPGFFALQEGFALVSVNYRLLPNIKRMDPIDDLTEALAFIKKNAAQFKLDNENVFLYGTSAGGNLVSQVSLRNVAKGEPVKGVAALCPLLDFSNEAAYLEIFEAIAPDYIKQNRDTMVEYLGFDPAINVAAAKEANIDYVITDAAPPFYIQHGTMDPAVPVEQSINFARSLIKEIGEEKVILDLMPETGHAGGGPEFLEKENIQPILAFFKSLVK</sequence>
<evidence type="ECO:0000259" key="2">
    <source>
        <dbReference type="Pfam" id="PF20434"/>
    </source>
</evidence>
<evidence type="ECO:0000256" key="1">
    <source>
        <dbReference type="ARBA" id="ARBA00022801"/>
    </source>
</evidence>
<dbReference type="SUPFAM" id="SSF53474">
    <property type="entry name" value="alpha/beta-Hydrolases"/>
    <property type="match status" value="1"/>
</dbReference>